<gene>
    <name evidence="1" type="ORF">V1482_14090</name>
</gene>
<sequence>QKASSVAVTQGWGSHDLLADLGNNAALSDKSGKQVATYQISLNMVTDLLSTNTSRKTYQHISYPVSLNYSVDG</sequence>
<evidence type="ECO:0000313" key="2">
    <source>
        <dbReference type="Proteomes" id="UP001491613"/>
    </source>
</evidence>
<accession>A0ABU9JE36</accession>
<keyword evidence="2" id="KW-1185">Reference proteome</keyword>
<protein>
    <submittedName>
        <fullName evidence="1">Uncharacterized protein</fullName>
    </submittedName>
</protein>
<dbReference type="RefSeq" id="WP_342026220.1">
    <property type="nucleotide sequence ID" value="NZ_JAZDDP010000007.1"/>
</dbReference>
<evidence type="ECO:0000313" key="1">
    <source>
        <dbReference type="EMBL" id="MEL3920534.1"/>
    </source>
</evidence>
<proteinExistence type="predicted"/>
<comment type="caution">
    <text evidence="1">The sequence shown here is derived from an EMBL/GenBank/DDBJ whole genome shotgun (WGS) entry which is preliminary data.</text>
</comment>
<reference evidence="1 2" key="1">
    <citation type="submission" date="2024-01" db="EMBL/GenBank/DDBJ databases">
        <title>Horizontal gene transfer in Aeromonas trota.</title>
        <authorList>
            <person name="Otero Olarra J.E."/>
            <person name="Perez Valdespino A."/>
        </authorList>
    </citation>
    <scope>NUCLEOTIDE SEQUENCE [LARGE SCALE GENOMIC DNA]</scope>
    <source>
        <strain evidence="1 2">9.1</strain>
    </source>
</reference>
<name>A0ABU9JE36_AEREN</name>
<organism evidence="1 2">
    <name type="scientific">Aeromonas enteropelogenes</name>
    <name type="common">Aeromonas trota</name>
    <dbReference type="NCBI Taxonomy" id="29489"/>
    <lineage>
        <taxon>Bacteria</taxon>
        <taxon>Pseudomonadati</taxon>
        <taxon>Pseudomonadota</taxon>
        <taxon>Gammaproteobacteria</taxon>
        <taxon>Aeromonadales</taxon>
        <taxon>Aeromonadaceae</taxon>
        <taxon>Aeromonas</taxon>
    </lineage>
</organism>
<feature type="non-terminal residue" evidence="1">
    <location>
        <position position="1"/>
    </location>
</feature>
<dbReference type="Proteomes" id="UP001491613">
    <property type="component" value="Unassembled WGS sequence"/>
</dbReference>
<dbReference type="EMBL" id="JAZDDP010000007">
    <property type="protein sequence ID" value="MEL3920534.1"/>
    <property type="molecule type" value="Genomic_DNA"/>
</dbReference>